<proteinExistence type="inferred from homology"/>
<reference evidence="5 6" key="1">
    <citation type="submission" date="2016-11" db="EMBL/GenBank/DDBJ databases">
        <authorList>
            <person name="Jaros S."/>
            <person name="Januszkiewicz K."/>
            <person name="Wedrychowicz H."/>
        </authorList>
    </citation>
    <scope>NUCLEOTIDE SEQUENCE [LARGE SCALE GENOMIC DNA]</scope>
    <source>
        <strain evidence="5 6">DSM 27063</strain>
    </source>
</reference>
<comment type="similarity">
    <text evidence="1">Belongs to the membrane fusion protein (MFP) (TC 8.A.1) family.</text>
</comment>
<organism evidence="5 6">
    <name type="scientific">Tangfeifania diversioriginum</name>
    <dbReference type="NCBI Taxonomy" id="1168035"/>
    <lineage>
        <taxon>Bacteria</taxon>
        <taxon>Pseudomonadati</taxon>
        <taxon>Bacteroidota</taxon>
        <taxon>Bacteroidia</taxon>
        <taxon>Marinilabiliales</taxon>
        <taxon>Prolixibacteraceae</taxon>
        <taxon>Tangfeifania</taxon>
    </lineage>
</organism>
<dbReference type="PANTHER" id="PTHR30469:SF12">
    <property type="entry name" value="MULTIDRUG RESISTANCE PROTEIN MDTA"/>
    <property type="match status" value="1"/>
</dbReference>
<dbReference type="Proteomes" id="UP000184050">
    <property type="component" value="Unassembled WGS sequence"/>
</dbReference>
<dbReference type="Gene3D" id="2.40.420.20">
    <property type="match status" value="1"/>
</dbReference>
<evidence type="ECO:0000256" key="1">
    <source>
        <dbReference type="ARBA" id="ARBA00009477"/>
    </source>
</evidence>
<keyword evidence="3" id="KW-0812">Transmembrane</keyword>
<keyword evidence="2" id="KW-0175">Coiled coil</keyword>
<dbReference type="SUPFAM" id="SSF111369">
    <property type="entry name" value="HlyD-like secretion proteins"/>
    <property type="match status" value="1"/>
</dbReference>
<evidence type="ECO:0000259" key="4">
    <source>
        <dbReference type="Pfam" id="PF25917"/>
    </source>
</evidence>
<keyword evidence="3" id="KW-1133">Transmembrane helix</keyword>
<gene>
    <name evidence="5" type="ORF">SAMN05444280_10481</name>
</gene>
<dbReference type="InterPro" id="IPR006143">
    <property type="entry name" value="RND_pump_MFP"/>
</dbReference>
<dbReference type="InterPro" id="IPR058625">
    <property type="entry name" value="MdtA-like_BSH"/>
</dbReference>
<keyword evidence="6" id="KW-1185">Reference proteome</keyword>
<keyword evidence="3" id="KW-0472">Membrane</keyword>
<evidence type="ECO:0000313" key="6">
    <source>
        <dbReference type="Proteomes" id="UP000184050"/>
    </source>
</evidence>
<dbReference type="PANTHER" id="PTHR30469">
    <property type="entry name" value="MULTIDRUG RESISTANCE PROTEIN MDTA"/>
    <property type="match status" value="1"/>
</dbReference>
<dbReference type="EMBL" id="FQZE01000004">
    <property type="protein sequence ID" value="SHI64155.1"/>
    <property type="molecule type" value="Genomic_DNA"/>
</dbReference>
<dbReference type="GO" id="GO:1990281">
    <property type="term" value="C:efflux pump complex"/>
    <property type="evidence" value="ECO:0007669"/>
    <property type="project" value="TreeGrafter"/>
</dbReference>
<dbReference type="Gene3D" id="2.40.50.100">
    <property type="match status" value="1"/>
</dbReference>
<dbReference type="GO" id="GO:0015562">
    <property type="term" value="F:efflux transmembrane transporter activity"/>
    <property type="evidence" value="ECO:0007669"/>
    <property type="project" value="TreeGrafter"/>
</dbReference>
<evidence type="ECO:0000313" key="5">
    <source>
        <dbReference type="EMBL" id="SHI64155.1"/>
    </source>
</evidence>
<dbReference type="Gene3D" id="1.10.287.470">
    <property type="entry name" value="Helix hairpin bin"/>
    <property type="match status" value="1"/>
</dbReference>
<sequence length="416" mass="45811">MSKKRQAGDIEKSSMNWKKTLIISLLILVAGAVVVFIIFRTEPKAQRGGATKETAMLVDVVTVNRGNFSPTIVTTGTVVPSKDILLSPRISGEVMEISSGFTPGGYVKKGDVLLRIDPSDYQNALQLRESELLQAEADLQIEMGRQNVAQKDLELLEEELAGQDKSLVLREPQLNAAKSRVEAAQAAVDQAELDLQRTTIRAPFDAHILSRNVNVGSQVAPGQNLGRLVGMDVYWLEATIPQAKLRWLSFPGSGHQKGSPVKIRNRTAWKAGEFREGFLYKLIGSLEGNTRLARVLVAVEDPLLQQTDSASLQPLIIGAFMEAGIEAMEMENVFRVNRDLIRKDETLWVMVDNKLQIREVEILLQDSEYAFISSGLNDNEKIVATNLTTVTDGVPLRVENSDEESQVQTQSSGGTQ</sequence>
<dbReference type="NCBIfam" id="TIGR01730">
    <property type="entry name" value="RND_mfp"/>
    <property type="match status" value="1"/>
</dbReference>
<accession>A0A1M6CST9</accession>
<feature type="transmembrane region" description="Helical" evidence="3">
    <location>
        <begin position="21"/>
        <end position="39"/>
    </location>
</feature>
<evidence type="ECO:0000256" key="2">
    <source>
        <dbReference type="SAM" id="Coils"/>
    </source>
</evidence>
<protein>
    <submittedName>
        <fullName evidence="5">RND family efflux transporter, MFP subunit</fullName>
    </submittedName>
</protein>
<evidence type="ECO:0000256" key="3">
    <source>
        <dbReference type="SAM" id="Phobius"/>
    </source>
</evidence>
<dbReference type="AlphaFoldDB" id="A0A1M6CST9"/>
<dbReference type="Pfam" id="PF25917">
    <property type="entry name" value="BSH_RND"/>
    <property type="match status" value="1"/>
</dbReference>
<name>A0A1M6CST9_9BACT</name>
<feature type="coiled-coil region" evidence="2">
    <location>
        <begin position="174"/>
        <end position="201"/>
    </location>
</feature>
<dbReference type="Gene3D" id="2.40.30.170">
    <property type="match status" value="1"/>
</dbReference>
<feature type="domain" description="Multidrug resistance protein MdtA-like barrel-sandwich hybrid" evidence="4">
    <location>
        <begin position="86"/>
        <end position="226"/>
    </location>
</feature>
<dbReference type="STRING" id="1168035.SAMN05444280_10481"/>